<dbReference type="PANTHER" id="PTHR11439:SF515">
    <property type="entry name" value="GAG-POL POLYPROTEIN"/>
    <property type="match status" value="1"/>
</dbReference>
<dbReference type="InterPro" id="IPR043502">
    <property type="entry name" value="DNA/RNA_pol_sf"/>
</dbReference>
<dbReference type="Gene3D" id="3.10.10.10">
    <property type="entry name" value="HIV Type 1 Reverse Transcriptase, subunit A, domain 1"/>
    <property type="match status" value="1"/>
</dbReference>
<keyword evidence="4" id="KW-1185">Reference proteome</keyword>
<comment type="caution">
    <text evidence="3">The sequence shown here is derived from an EMBL/GenBank/DDBJ whole genome shotgun (WGS) entry which is preliminary data.</text>
</comment>
<dbReference type="OrthoDB" id="543212at2759"/>
<gene>
    <name evidence="3" type="ORF">E3N88_00095</name>
</gene>
<evidence type="ECO:0000259" key="2">
    <source>
        <dbReference type="Pfam" id="PF07727"/>
    </source>
</evidence>
<dbReference type="Pfam" id="PF07727">
    <property type="entry name" value="RVT_2"/>
    <property type="match status" value="1"/>
</dbReference>
<feature type="compositionally biased region" description="Low complexity" evidence="1">
    <location>
        <begin position="130"/>
        <end position="142"/>
    </location>
</feature>
<name>A0A5N6PX52_9ASTR</name>
<feature type="compositionally biased region" description="Low complexity" evidence="1">
    <location>
        <begin position="163"/>
        <end position="172"/>
    </location>
</feature>
<dbReference type="InterPro" id="IPR013103">
    <property type="entry name" value="RVT_2"/>
</dbReference>
<feature type="region of interest" description="Disordered" evidence="1">
    <location>
        <begin position="730"/>
        <end position="750"/>
    </location>
</feature>
<dbReference type="PANTHER" id="PTHR11439">
    <property type="entry name" value="GAG-POL-RELATED RETROTRANSPOSON"/>
    <property type="match status" value="1"/>
</dbReference>
<feature type="compositionally biased region" description="Polar residues" evidence="1">
    <location>
        <begin position="143"/>
        <end position="153"/>
    </location>
</feature>
<dbReference type="Proteomes" id="UP000326396">
    <property type="component" value="Linkage Group LG1"/>
</dbReference>
<proteinExistence type="predicted"/>
<reference evidence="3 4" key="1">
    <citation type="submission" date="2019-05" db="EMBL/GenBank/DDBJ databases">
        <title>Mikania micrantha, genome provides insights into the molecular mechanism of rapid growth.</title>
        <authorList>
            <person name="Liu B."/>
        </authorList>
    </citation>
    <scope>NUCLEOTIDE SEQUENCE [LARGE SCALE GENOMIC DNA]</scope>
    <source>
        <strain evidence="3">NLD-2019</strain>
        <tissue evidence="3">Leaf</tissue>
    </source>
</reference>
<dbReference type="CDD" id="cd09272">
    <property type="entry name" value="RNase_HI_RT_Ty1"/>
    <property type="match status" value="1"/>
</dbReference>
<accession>A0A5N6PX52</accession>
<sequence length="926" mass="103192">MIVICPYSIGGESEVHKLGKELDENAIQGQNSKKTIAGTLIGIRANPLLVYQKETDQEAPWLTKTTPPRTRVGPEWEFFSIHQKQQSVGNQNGETQQAHPTQQEIPLQTPVANESGSGYIPIEAGPGTVQSDTQSPFSSSSQTEGNWDVNSAHSAGPSVAELSGSSSDPGSSQYGVKRGPIQPQNDPISPVIREEEGFDDTPIKGFKVLGEVYKEAPHRAVNYDENELLLPTDEPFGYSQAAGNPNWEDAMRKEIESIVKNQTWILTNLPKNAKPIGLKWVYKIKKDASGKIVKYKARLVAKGYVQQQGVDYDEVFAPVARMETVRILFALAAHFGWMLHHLDVKSAFLHGDLKEEVYVVQPEGFVKKGSENKVYKLVKALYGLKQAPRAWNAKLDSTLKDLGFTKCSQEQAVYKRSDSKSCLLVGVYVDDLIVTGSCEKSIAMFKRQMEGKFEMSDLGPLAYYLGIEVQQGQEGITITQTAYARRILEEAGLSDCNSTKVPMGPGLKLSKTEGGKPVNATNYRRLIGCLRYLLHTRPDLSFAVSLASRYMKEPNESHLLAIKQVMRYIKGTLGYGIKYKRSKDPKLYGYSDSSFGVNQDDGKSTTGWVFYFGDSPISWSTQKQGTVALSSCEAEFMAATAAACQAIWLRRLLNELTGWKEETVVLKVDNKSALLRMKNPVFHGRSKHINIRYHFIRECIEKDLIKVEHVSGEEQKADILTKALPRLKRLKKTREDSRRTKKTQGEDEDSADIGEQLMMTVLPSIPLLQDAESPDGICQGSGKEKNSKASLQTWLREEIKPQLTALVLDTPVVSVTASNSNILSSSQQQSLSILLNDFSSIFQTPSSLPLSRSHDHQILLSTTDPITVRPYRYPHIQKNEIEKQVKELLSVGMIRPSRSAYSSPVILVKKKDSSWRMCVDYRALNK</sequence>
<evidence type="ECO:0000256" key="1">
    <source>
        <dbReference type="SAM" id="MobiDB-lite"/>
    </source>
</evidence>
<dbReference type="EMBL" id="SZYD01000001">
    <property type="protein sequence ID" value="KAD7476959.1"/>
    <property type="molecule type" value="Genomic_DNA"/>
</dbReference>
<feature type="domain" description="Reverse transcriptase Ty1/copia-type" evidence="2">
    <location>
        <begin position="261"/>
        <end position="503"/>
    </location>
</feature>
<feature type="region of interest" description="Disordered" evidence="1">
    <location>
        <begin position="111"/>
        <end position="189"/>
    </location>
</feature>
<organism evidence="3 4">
    <name type="scientific">Mikania micrantha</name>
    <name type="common">bitter vine</name>
    <dbReference type="NCBI Taxonomy" id="192012"/>
    <lineage>
        <taxon>Eukaryota</taxon>
        <taxon>Viridiplantae</taxon>
        <taxon>Streptophyta</taxon>
        <taxon>Embryophyta</taxon>
        <taxon>Tracheophyta</taxon>
        <taxon>Spermatophyta</taxon>
        <taxon>Magnoliopsida</taxon>
        <taxon>eudicotyledons</taxon>
        <taxon>Gunneridae</taxon>
        <taxon>Pentapetalae</taxon>
        <taxon>asterids</taxon>
        <taxon>campanulids</taxon>
        <taxon>Asterales</taxon>
        <taxon>Asteraceae</taxon>
        <taxon>Asteroideae</taxon>
        <taxon>Heliantheae alliance</taxon>
        <taxon>Eupatorieae</taxon>
        <taxon>Mikania</taxon>
    </lineage>
</organism>
<evidence type="ECO:0000313" key="4">
    <source>
        <dbReference type="Proteomes" id="UP000326396"/>
    </source>
</evidence>
<dbReference type="AlphaFoldDB" id="A0A5N6PX52"/>
<dbReference type="SUPFAM" id="SSF56672">
    <property type="entry name" value="DNA/RNA polymerases"/>
    <property type="match status" value="2"/>
</dbReference>
<evidence type="ECO:0000313" key="3">
    <source>
        <dbReference type="EMBL" id="KAD7476959.1"/>
    </source>
</evidence>
<protein>
    <recommendedName>
        <fullName evidence="2">Reverse transcriptase Ty1/copia-type domain-containing protein</fullName>
    </recommendedName>
</protein>